<evidence type="ECO:0008006" key="3">
    <source>
        <dbReference type="Google" id="ProtNLM"/>
    </source>
</evidence>
<dbReference type="Proteomes" id="UP000027647">
    <property type="component" value="Unassembled WGS sequence"/>
</dbReference>
<dbReference type="RefSeq" id="WP_034959764.1">
    <property type="nucleotide sequence ID" value="NZ_JMIW01000003.1"/>
</dbReference>
<dbReference type="Gene3D" id="1.10.472.150">
    <property type="entry name" value="Glucose-regulated metallo-peptidase M90, N-terminal domain"/>
    <property type="match status" value="1"/>
</dbReference>
<dbReference type="GO" id="GO:0008237">
    <property type="term" value="F:metallopeptidase activity"/>
    <property type="evidence" value="ECO:0007669"/>
    <property type="project" value="InterPro"/>
</dbReference>
<dbReference type="PANTHER" id="PTHR30164">
    <property type="entry name" value="MTFA PEPTIDASE"/>
    <property type="match status" value="1"/>
</dbReference>
<dbReference type="InterPro" id="IPR024079">
    <property type="entry name" value="MetalloPept_cat_dom_sf"/>
</dbReference>
<dbReference type="InterPro" id="IPR010384">
    <property type="entry name" value="MtfA_fam"/>
</dbReference>
<dbReference type="Gene3D" id="3.40.390.10">
    <property type="entry name" value="Collagenase (Catalytic Domain)"/>
    <property type="match status" value="1"/>
</dbReference>
<keyword evidence="2" id="KW-1185">Reference proteome</keyword>
<reference evidence="1 2" key="1">
    <citation type="submission" date="2014-04" db="EMBL/GenBank/DDBJ databases">
        <title>A comprehensive comparison of genomes of Erythrobacter spp. strains.</title>
        <authorList>
            <person name="Zheng Q."/>
        </authorList>
    </citation>
    <scope>NUCLEOTIDE SEQUENCE [LARGE SCALE GENOMIC DNA]</scope>
    <source>
        <strain evidence="1 2">DSM 6997</strain>
    </source>
</reference>
<dbReference type="eggNOG" id="COG3228">
    <property type="taxonomic scope" value="Bacteria"/>
</dbReference>
<dbReference type="STRING" id="1044.EH31_09480"/>
<gene>
    <name evidence="1" type="ORF">EH31_09480</name>
</gene>
<organism evidence="1 2">
    <name type="scientific">Erythrobacter longus</name>
    <dbReference type="NCBI Taxonomy" id="1044"/>
    <lineage>
        <taxon>Bacteria</taxon>
        <taxon>Pseudomonadati</taxon>
        <taxon>Pseudomonadota</taxon>
        <taxon>Alphaproteobacteria</taxon>
        <taxon>Sphingomonadales</taxon>
        <taxon>Erythrobacteraceae</taxon>
        <taxon>Erythrobacter/Porphyrobacter group</taxon>
        <taxon>Erythrobacter</taxon>
    </lineage>
</organism>
<sequence length="271" mass="30321">MSPWLILAIPLLIAAALVYRHLAKRRNRARLLASPLSPKQRHVVEQLVPLVTLLPKDLRAAHEGKINLFLDQVTFRGKNGVEVTEAMELSIAAQACLLIVNSPLWYDTIRNVLLYPAVFDTGRGWHDQGLVHEHRHGTLGESWERGPVVLSWNDALYGGLRAHDGENVVIHEFAHQLDSLTGDTNGIPILRKGQAYDGWEAAMLDAYDAHVAKVERGEPTLIDPYGATNHQEFFAEGIVTFFERPHALQTHEPALYAQFSQLLALDPAKWS</sequence>
<evidence type="ECO:0000313" key="2">
    <source>
        <dbReference type="Proteomes" id="UP000027647"/>
    </source>
</evidence>
<comment type="caution">
    <text evidence="1">The sequence shown here is derived from an EMBL/GenBank/DDBJ whole genome shotgun (WGS) entry which is preliminary data.</text>
</comment>
<evidence type="ECO:0000313" key="1">
    <source>
        <dbReference type="EMBL" id="KEO90310.1"/>
    </source>
</evidence>
<dbReference type="SUPFAM" id="SSF55486">
    <property type="entry name" value="Metalloproteases ('zincins'), catalytic domain"/>
    <property type="match status" value="1"/>
</dbReference>
<accession>A0A074MC33</accession>
<dbReference type="PANTHER" id="PTHR30164:SF2">
    <property type="entry name" value="PROTEIN MTFA"/>
    <property type="match status" value="1"/>
</dbReference>
<proteinExistence type="predicted"/>
<protein>
    <recommendedName>
        <fullName evidence="3">Zinc-dependent peptidase</fullName>
    </recommendedName>
</protein>
<dbReference type="GO" id="GO:0005829">
    <property type="term" value="C:cytosol"/>
    <property type="evidence" value="ECO:0007669"/>
    <property type="project" value="TreeGrafter"/>
</dbReference>
<dbReference type="CDD" id="cd20169">
    <property type="entry name" value="Peptidase_M90_mtfA"/>
    <property type="match status" value="1"/>
</dbReference>
<dbReference type="InterPro" id="IPR042252">
    <property type="entry name" value="MtfA_N"/>
</dbReference>
<dbReference type="AlphaFoldDB" id="A0A074MC33"/>
<dbReference type="EMBL" id="JMIW01000003">
    <property type="protein sequence ID" value="KEO90310.1"/>
    <property type="molecule type" value="Genomic_DNA"/>
</dbReference>
<name>A0A074MC33_ERYLO</name>
<dbReference type="Pfam" id="PF06167">
    <property type="entry name" value="Peptidase_M90"/>
    <property type="match status" value="1"/>
</dbReference>
<dbReference type="GO" id="GO:0004177">
    <property type="term" value="F:aminopeptidase activity"/>
    <property type="evidence" value="ECO:0007669"/>
    <property type="project" value="TreeGrafter"/>
</dbReference>
<dbReference type="OrthoDB" id="9786424at2"/>